<dbReference type="GO" id="GO:0034605">
    <property type="term" value="P:cellular response to heat"/>
    <property type="evidence" value="ECO:0007669"/>
    <property type="project" value="EnsemblFungi"/>
</dbReference>
<dbReference type="InterPro" id="IPR018870">
    <property type="entry name" value="Tti2"/>
</dbReference>
<dbReference type="EMBL" id="HE978315">
    <property type="protein sequence ID" value="CCK69106.1"/>
    <property type="molecule type" value="Genomic_DNA"/>
</dbReference>
<dbReference type="SUPFAM" id="SSF48371">
    <property type="entry name" value="ARM repeat"/>
    <property type="match status" value="1"/>
</dbReference>
<proteinExistence type="inferred from homology"/>
<dbReference type="RefSeq" id="XP_022463352.1">
    <property type="nucleotide sequence ID" value="XM_022606681.1"/>
</dbReference>
<sequence>MSSAISQFIEKVATSERSEDVSLCEIETAVNEVKRQGDEISRGTTIHLIQQLSCFALDQDAKKAQCVIKFVNTLWDATDGDPLYVDLIPLLKPHLLLNLGDGSSAKRRNRVAPGLNPVLGVSSQEDEIRSRWKSQGGWKHVGLFYIVLLHLQHRDVSVELRWITPGILNLLDDPHDIPLRVQGVQLVHAFVEVFRDPEHWVPFSSTGLFLLFEPVLKNMCYLVPTLYSTMDTTRVWRSVFPALIALYRVEFSDTLEYFRHLQSMCSEIVLRGLIPRLGVKYPTLTVQLLTTLSELLSKMGPLSVVLLQRTVYTLGECIVSDPFFTVADDIVTALLGCVETLVDVCPSERVAAHRYDLNALFRIIRHKCESEGATTEAIGKIVLGLEARIPLDT</sequence>
<evidence type="ECO:0000313" key="2">
    <source>
        <dbReference type="EMBL" id="CCK69106.1"/>
    </source>
</evidence>
<dbReference type="Pfam" id="PF10521">
    <property type="entry name" value="Tti2"/>
    <property type="match status" value="1"/>
</dbReference>
<evidence type="ECO:0000313" key="3">
    <source>
        <dbReference type="Proteomes" id="UP000006310"/>
    </source>
</evidence>
<gene>
    <name evidence="2" type="primary">KNAG0B06810</name>
    <name evidence="2" type="ordered locus">KNAG_0B06810</name>
</gene>
<evidence type="ECO:0000256" key="1">
    <source>
        <dbReference type="ARBA" id="ARBA00034736"/>
    </source>
</evidence>
<dbReference type="OrthoDB" id="6417021at2759"/>
<dbReference type="Proteomes" id="UP000006310">
    <property type="component" value="Chromosome 2"/>
</dbReference>
<organism evidence="2 3">
    <name type="scientific">Huiozyma naganishii (strain ATCC MYA-139 / BCRC 22969 / CBS 8797 / KCTC 17520 / NBRC 10181 / NCYC 3082 / Yp74L-3)</name>
    <name type="common">Yeast</name>
    <name type="synonym">Kazachstania naganishii</name>
    <dbReference type="NCBI Taxonomy" id="1071383"/>
    <lineage>
        <taxon>Eukaryota</taxon>
        <taxon>Fungi</taxon>
        <taxon>Dikarya</taxon>
        <taxon>Ascomycota</taxon>
        <taxon>Saccharomycotina</taxon>
        <taxon>Saccharomycetes</taxon>
        <taxon>Saccharomycetales</taxon>
        <taxon>Saccharomycetaceae</taxon>
        <taxon>Huiozyma</taxon>
    </lineage>
</organism>
<dbReference type="KEGG" id="kng:KNAG_0B06810"/>
<name>J7S5E9_HUIN7</name>
<dbReference type="GO" id="GO:0031669">
    <property type="term" value="P:cellular response to nutrient levels"/>
    <property type="evidence" value="ECO:0007669"/>
    <property type="project" value="EnsemblFungi"/>
</dbReference>
<dbReference type="OMA" id="SSNLWWI"/>
<keyword evidence="3" id="KW-1185">Reference proteome</keyword>
<dbReference type="InterPro" id="IPR016024">
    <property type="entry name" value="ARM-type_fold"/>
</dbReference>
<dbReference type="eggNOG" id="ENOG502QU79">
    <property type="taxonomic scope" value="Eukaryota"/>
</dbReference>
<evidence type="ECO:0008006" key="4">
    <source>
        <dbReference type="Google" id="ProtNLM"/>
    </source>
</evidence>
<comment type="similarity">
    <text evidence="1">Belongs to the TTI2 family.</text>
</comment>
<reference evidence="2 3" key="1">
    <citation type="journal article" date="2011" name="Proc. Natl. Acad. Sci. U.S.A.">
        <title>Evolutionary erosion of yeast sex chromosomes by mating-type switching accidents.</title>
        <authorList>
            <person name="Gordon J.L."/>
            <person name="Armisen D."/>
            <person name="Proux-Wera E."/>
            <person name="Oheigeartaigh S.S."/>
            <person name="Byrne K.P."/>
            <person name="Wolfe K.H."/>
        </authorList>
    </citation>
    <scope>NUCLEOTIDE SEQUENCE [LARGE SCALE GENOMIC DNA]</scope>
    <source>
        <strain evidence="3">ATCC MYA-139 / BCRC 22969 / CBS 8797 / CCRC 22969 / KCTC 17520 / NBRC 10181 / NCYC 3082</strain>
    </source>
</reference>
<dbReference type="HOGENOM" id="CLU_054067_0_0_1"/>
<reference evidence="3" key="2">
    <citation type="submission" date="2012-08" db="EMBL/GenBank/DDBJ databases">
        <title>Genome sequence of Kazachstania naganishii.</title>
        <authorList>
            <person name="Gordon J.L."/>
            <person name="Armisen D."/>
            <person name="Proux-Wera E."/>
            <person name="OhEigeartaigh S.S."/>
            <person name="Byrne K.P."/>
            <person name="Wolfe K.H."/>
        </authorList>
    </citation>
    <scope>NUCLEOTIDE SEQUENCE [LARGE SCALE GENOMIC DNA]</scope>
    <source>
        <strain evidence="3">ATCC MYA-139 / BCRC 22969 / CBS 8797 / CCRC 22969 / KCTC 17520 / NBRC 10181 / NCYC 3082</strain>
    </source>
</reference>
<dbReference type="GO" id="GO:0110078">
    <property type="term" value="C:TTT Hsp90 cochaperone complex"/>
    <property type="evidence" value="ECO:0007669"/>
    <property type="project" value="EnsemblFungi"/>
</dbReference>
<dbReference type="GeneID" id="34524756"/>
<dbReference type="AlphaFoldDB" id="J7S5E9"/>
<dbReference type="STRING" id="1071383.J7S5E9"/>
<dbReference type="GO" id="GO:0071472">
    <property type="term" value="P:cellular response to salt stress"/>
    <property type="evidence" value="ECO:0007669"/>
    <property type="project" value="EnsemblFungi"/>
</dbReference>
<protein>
    <recommendedName>
        <fullName evidence="4">Pre-rRNA-processing protein RIX1</fullName>
    </recommendedName>
</protein>
<accession>J7S5E9</accession>
<dbReference type="GO" id="GO:0006974">
    <property type="term" value="P:DNA damage response"/>
    <property type="evidence" value="ECO:0007669"/>
    <property type="project" value="EnsemblFungi"/>
</dbReference>